<organism evidence="2 3">
    <name type="scientific">Periconia digitata</name>
    <dbReference type="NCBI Taxonomy" id="1303443"/>
    <lineage>
        <taxon>Eukaryota</taxon>
        <taxon>Fungi</taxon>
        <taxon>Dikarya</taxon>
        <taxon>Ascomycota</taxon>
        <taxon>Pezizomycotina</taxon>
        <taxon>Dothideomycetes</taxon>
        <taxon>Pleosporomycetidae</taxon>
        <taxon>Pleosporales</taxon>
        <taxon>Massarineae</taxon>
        <taxon>Periconiaceae</taxon>
        <taxon>Periconia</taxon>
    </lineage>
</organism>
<evidence type="ECO:0000313" key="2">
    <source>
        <dbReference type="EMBL" id="CAI6331034.1"/>
    </source>
</evidence>
<evidence type="ECO:0000259" key="1">
    <source>
        <dbReference type="Pfam" id="PF13577"/>
    </source>
</evidence>
<reference evidence="2" key="1">
    <citation type="submission" date="2023-01" db="EMBL/GenBank/DDBJ databases">
        <authorList>
            <person name="Van Ghelder C."/>
            <person name="Rancurel C."/>
        </authorList>
    </citation>
    <scope>NUCLEOTIDE SEQUENCE</scope>
    <source>
        <strain evidence="2">CNCM I-4278</strain>
    </source>
</reference>
<accession>A0A9W4U955</accession>
<evidence type="ECO:0000313" key="3">
    <source>
        <dbReference type="Proteomes" id="UP001152607"/>
    </source>
</evidence>
<gene>
    <name evidence="2" type="ORF">PDIGIT_LOCUS4372</name>
</gene>
<dbReference type="AlphaFoldDB" id="A0A9W4U955"/>
<dbReference type="SUPFAM" id="SSF54427">
    <property type="entry name" value="NTF2-like"/>
    <property type="match status" value="1"/>
</dbReference>
<dbReference type="Pfam" id="PF13577">
    <property type="entry name" value="SnoaL_4"/>
    <property type="match status" value="1"/>
</dbReference>
<sequence>MSTPQTAEALAEREAVQDALHRCILGLDSNDRPLWESSMSKSEETCFVAEPIMNVQGWDNVNTHLQRVFELVTMHITSNVRVQLKSANTASLTCHTVSYHVEPENAYKMEETSFTGYSLYDIDLVKDEGDGMWKIQKWRVKVIRTTGDPATVGSAVAGLSPESSK</sequence>
<protein>
    <recommendedName>
        <fullName evidence="1">SnoaL-like domain-containing protein</fullName>
    </recommendedName>
</protein>
<dbReference type="OrthoDB" id="2148716at2759"/>
<keyword evidence="3" id="KW-1185">Reference proteome</keyword>
<dbReference type="InterPro" id="IPR037401">
    <property type="entry name" value="SnoaL-like"/>
</dbReference>
<comment type="caution">
    <text evidence="2">The sequence shown here is derived from an EMBL/GenBank/DDBJ whole genome shotgun (WGS) entry which is preliminary data.</text>
</comment>
<feature type="domain" description="SnoaL-like" evidence="1">
    <location>
        <begin position="9"/>
        <end position="139"/>
    </location>
</feature>
<proteinExistence type="predicted"/>
<dbReference type="InterPro" id="IPR032710">
    <property type="entry name" value="NTF2-like_dom_sf"/>
</dbReference>
<dbReference type="EMBL" id="CAOQHR010000002">
    <property type="protein sequence ID" value="CAI6331034.1"/>
    <property type="molecule type" value="Genomic_DNA"/>
</dbReference>
<name>A0A9W4U955_9PLEO</name>
<dbReference type="Proteomes" id="UP001152607">
    <property type="component" value="Unassembled WGS sequence"/>
</dbReference>
<dbReference type="Gene3D" id="3.10.450.50">
    <property type="match status" value="1"/>
</dbReference>